<evidence type="ECO:0000313" key="2">
    <source>
        <dbReference type="EMBL" id="MBK9980831.1"/>
    </source>
</evidence>
<proteinExistence type="predicted"/>
<dbReference type="InterPro" id="IPR026444">
    <property type="entry name" value="Secre_tail"/>
</dbReference>
<dbReference type="EMBL" id="JADKGY010000001">
    <property type="protein sequence ID" value="MBK9980831.1"/>
    <property type="molecule type" value="Genomic_DNA"/>
</dbReference>
<reference evidence="2 3" key="1">
    <citation type="submission" date="2020-10" db="EMBL/GenBank/DDBJ databases">
        <title>Connecting structure to function with the recovery of over 1000 high-quality activated sludge metagenome-assembled genomes encoding full-length rRNA genes using long-read sequencing.</title>
        <authorList>
            <person name="Singleton C.M."/>
            <person name="Petriglieri F."/>
            <person name="Kristensen J.M."/>
            <person name="Kirkegaard R.H."/>
            <person name="Michaelsen T.Y."/>
            <person name="Andersen M.H."/>
            <person name="Karst S.M."/>
            <person name="Dueholm M.S."/>
            <person name="Nielsen P.H."/>
            <person name="Albertsen M."/>
        </authorList>
    </citation>
    <scope>NUCLEOTIDE SEQUENCE [LARGE SCALE GENOMIC DNA]</scope>
    <source>
        <strain evidence="2">Ribe_18-Q3-R11-54_MAXAC.273</strain>
    </source>
</reference>
<accession>A0A9D7XNB1</accession>
<dbReference type="Pfam" id="PF18962">
    <property type="entry name" value="Por_Secre_tail"/>
    <property type="match status" value="1"/>
</dbReference>
<sequence>MTQGTTPTLNTVFRSPFYEPTYSAFTSQTLTPGNEIELNPTVPSLCSLATGFQEISNEIFSVYPNPIAGSGTLEIEYFAKENYTVELFNAFGQILFSKEFFKNTNKTSIDLPDLKQGIYFLKCNGLINSRSRIIIVN</sequence>
<name>A0A9D7XNB1_9BACT</name>
<dbReference type="Proteomes" id="UP000808337">
    <property type="component" value="Unassembled WGS sequence"/>
</dbReference>
<dbReference type="NCBIfam" id="TIGR04183">
    <property type="entry name" value="Por_Secre_tail"/>
    <property type="match status" value="1"/>
</dbReference>
<comment type="caution">
    <text evidence="2">The sequence shown here is derived from an EMBL/GenBank/DDBJ whole genome shotgun (WGS) entry which is preliminary data.</text>
</comment>
<evidence type="ECO:0000313" key="3">
    <source>
        <dbReference type="Proteomes" id="UP000808337"/>
    </source>
</evidence>
<gene>
    <name evidence="2" type="ORF">IPP15_00150</name>
</gene>
<protein>
    <submittedName>
        <fullName evidence="2">T9SS type A sorting domain-containing protein</fullName>
    </submittedName>
</protein>
<organism evidence="2 3">
    <name type="scientific">Candidatus Opimibacter skivensis</name>
    <dbReference type="NCBI Taxonomy" id="2982028"/>
    <lineage>
        <taxon>Bacteria</taxon>
        <taxon>Pseudomonadati</taxon>
        <taxon>Bacteroidota</taxon>
        <taxon>Saprospiria</taxon>
        <taxon>Saprospirales</taxon>
        <taxon>Saprospiraceae</taxon>
        <taxon>Candidatus Opimibacter</taxon>
    </lineage>
</organism>
<dbReference type="AlphaFoldDB" id="A0A9D7XNB1"/>
<feature type="domain" description="Secretion system C-terminal sorting" evidence="1">
    <location>
        <begin position="62"/>
        <end position="135"/>
    </location>
</feature>
<evidence type="ECO:0000259" key="1">
    <source>
        <dbReference type="Pfam" id="PF18962"/>
    </source>
</evidence>